<feature type="compositionally biased region" description="Polar residues" evidence="3">
    <location>
        <begin position="995"/>
        <end position="1005"/>
    </location>
</feature>
<dbReference type="Pfam" id="PF06722">
    <property type="entry name" value="EryCIII-like_C"/>
    <property type="match status" value="1"/>
</dbReference>
<dbReference type="Pfam" id="PF03033">
    <property type="entry name" value="Glyco_transf_28"/>
    <property type="match status" value="1"/>
</dbReference>
<feature type="domain" description="Erythromycin biosynthesis protein CIII-like C-terminal" evidence="5">
    <location>
        <begin position="544"/>
        <end position="645"/>
    </location>
</feature>
<feature type="compositionally biased region" description="Low complexity" evidence="3">
    <location>
        <begin position="810"/>
        <end position="828"/>
    </location>
</feature>
<evidence type="ECO:0000313" key="7">
    <source>
        <dbReference type="Proteomes" id="UP000053317"/>
    </source>
</evidence>
<organism evidence="6 7">
    <name type="scientific">Phaeomoniella chlamydospora</name>
    <name type="common">Phaeoacremonium chlamydosporum</name>
    <dbReference type="NCBI Taxonomy" id="158046"/>
    <lineage>
        <taxon>Eukaryota</taxon>
        <taxon>Fungi</taxon>
        <taxon>Dikarya</taxon>
        <taxon>Ascomycota</taxon>
        <taxon>Pezizomycotina</taxon>
        <taxon>Eurotiomycetes</taxon>
        <taxon>Chaetothyriomycetidae</taxon>
        <taxon>Phaeomoniellales</taxon>
        <taxon>Phaeomoniellaceae</taxon>
        <taxon>Phaeomoniella</taxon>
    </lineage>
</organism>
<dbReference type="PANTHER" id="PTHR48050">
    <property type="entry name" value="STEROL 3-BETA-GLUCOSYLTRANSFERASE"/>
    <property type="match status" value="1"/>
</dbReference>
<dbReference type="Proteomes" id="UP000053317">
    <property type="component" value="Unassembled WGS sequence"/>
</dbReference>
<dbReference type="CDD" id="cd03784">
    <property type="entry name" value="GT1_Gtf-like"/>
    <property type="match status" value="1"/>
</dbReference>
<dbReference type="OrthoDB" id="5835829at2759"/>
<keyword evidence="1 6" id="KW-0808">Transferase</keyword>
<protein>
    <submittedName>
        <fullName evidence="6">Putative udptransferase</fullName>
    </submittedName>
</protein>
<evidence type="ECO:0000259" key="5">
    <source>
        <dbReference type="Pfam" id="PF06722"/>
    </source>
</evidence>
<keyword evidence="2" id="KW-0443">Lipid metabolism</keyword>
<dbReference type="FunFam" id="3.40.50.2000:FF:000009">
    <property type="entry name" value="Sterol 3-beta-glucosyltransferase UGT80A2"/>
    <property type="match status" value="1"/>
</dbReference>
<evidence type="ECO:0000256" key="3">
    <source>
        <dbReference type="SAM" id="MobiDB-lite"/>
    </source>
</evidence>
<dbReference type="Gene3D" id="3.40.50.2000">
    <property type="entry name" value="Glycogen Phosphorylase B"/>
    <property type="match status" value="2"/>
</dbReference>
<dbReference type="InterPro" id="IPR002213">
    <property type="entry name" value="UDP_glucos_trans"/>
</dbReference>
<proteinExistence type="predicted"/>
<evidence type="ECO:0000256" key="1">
    <source>
        <dbReference type="ARBA" id="ARBA00022679"/>
    </source>
</evidence>
<dbReference type="InterPro" id="IPR004276">
    <property type="entry name" value="GlycoTrans_28_N"/>
</dbReference>
<dbReference type="GO" id="GO:0005975">
    <property type="term" value="P:carbohydrate metabolic process"/>
    <property type="evidence" value="ECO:0007669"/>
    <property type="project" value="InterPro"/>
</dbReference>
<dbReference type="AlphaFoldDB" id="A0A0G2GD46"/>
<evidence type="ECO:0000313" key="6">
    <source>
        <dbReference type="EMBL" id="KKY21588.1"/>
    </source>
</evidence>
<gene>
    <name evidence="6" type="ORF">UCRPC4_g03539</name>
</gene>
<feature type="region of interest" description="Disordered" evidence="3">
    <location>
        <begin position="1"/>
        <end position="169"/>
    </location>
</feature>
<reference evidence="6 7" key="2">
    <citation type="submission" date="2015-05" db="EMBL/GenBank/DDBJ databases">
        <authorList>
            <person name="Morales-Cruz A."/>
            <person name="Amrine K.C."/>
            <person name="Cantu D."/>
        </authorList>
    </citation>
    <scope>NUCLEOTIDE SEQUENCE [LARGE SCALE GENOMIC DNA]</scope>
    <source>
        <strain evidence="6">UCRPC4</strain>
    </source>
</reference>
<dbReference type="PANTHER" id="PTHR48050:SF5">
    <property type="entry name" value="UDP-GLUCOSE,STEROL TRANSFERASE"/>
    <property type="match status" value="1"/>
</dbReference>
<feature type="compositionally biased region" description="Polar residues" evidence="3">
    <location>
        <begin position="36"/>
        <end position="62"/>
    </location>
</feature>
<feature type="region of interest" description="Disordered" evidence="3">
    <location>
        <begin position="994"/>
        <end position="1016"/>
    </location>
</feature>
<sequence>MDVLDTQKSPLTSPPPTEFPYPADTQGQSDCKVDGSETTLASPQISQDRVQLQPIRSASGATSHRPRFHAQKFATERPYLGPPLDPELVVTRRATGTPAHERGLWNDEESDTSSLSSSESESSDDEISPSPLGLRQLNSAKRVERTNSSQKFRIGNEQFKSKGRVSRTDGRLKISVRETAQNGYLGKALDATIRHHLRSPPRDVKQDTKPEKAAKHADLPPPKLNVLIAIIGSRGDIQPFIRIAQILRNKHGHRVRFATHPVFRKFVEDECGLEFFSLGGDPSELMAFMVKNPGLIPSIDTVKKGEIGRRRDQMLEMFEGFWRACINAADDEKNISNLKMLGSGYPFAADAIISNPPLFAHYHCAERLAIPLHLMFTFPYSPTQAFPHPLANIKRADIDPRYANFMSYPLVELMTWQGLGDLVNDFRRKTLGLEEVSTLWAPGQLSRQRVPYTYLWSPGLVPKPDDWGPEINIAGYVFLDLASTYQPSEPLAKFLEAGDVIYIGFGSISGIDDPQAFTEMIFEATRIAGVRAVVSKGWGGVGGENVPENVFMIDNVPHDWLFPKMKAVVHHGGAGTTAAGLRYGQPTLIVPFFGDQPFWAQMVARAGAGASQPIPYKSLSAEKLAEGILECLTPEAKEKAQKIAQSIDQEGDGAQNAVDAFHNSLPLTGENSIRCDIFPENCAVWKIKKTDLKLSALAADLLIDMKRCNWSDLELLRMFEWADFQGPGEPITGASGAVVASLAEAISGVSKIPFQTRKDINNHKKAKQRRTYKHIGVGAAIPGKIAQEKIKQRLPNGGHIEELGSAVPRLNLTPTSSSSPDLSNVPNSRRSKRSRSLPATVFKSTAHGVGESAKALANLPVNFGYALTRGFHNAPRLYGDDTVRQSHAIRGFRTSMTATEEEVRYGIADGVSGLVKLPYHDVKRDGPIGIVTGVAKGIGGLVLKPITGLLAIPTYLSKGIQMEIQKRARDTGKAERFIRRARMVEGALEARALTMKSSKTSQQASPDPGEVRRQAAQRWKEIQRLGTLHESQGR</sequence>
<dbReference type="FunFam" id="3.40.50.2000:FF:000100">
    <property type="entry name" value="Glycosyltransferase family 1 protein"/>
    <property type="match status" value="1"/>
</dbReference>
<dbReference type="SUPFAM" id="SSF53756">
    <property type="entry name" value="UDP-Glycosyltransferase/glycogen phosphorylase"/>
    <property type="match status" value="1"/>
</dbReference>
<comment type="caution">
    <text evidence="6">The sequence shown here is derived from an EMBL/GenBank/DDBJ whole genome shotgun (WGS) entry which is preliminary data.</text>
</comment>
<feature type="region of interest" description="Disordered" evidence="3">
    <location>
        <begin position="807"/>
        <end position="839"/>
    </location>
</feature>
<dbReference type="GO" id="GO:0016906">
    <property type="term" value="F:sterol 3-beta-glucosyltransferase activity"/>
    <property type="evidence" value="ECO:0007669"/>
    <property type="project" value="UniProtKB-ARBA"/>
</dbReference>
<dbReference type="InterPro" id="IPR010610">
    <property type="entry name" value="EryCIII-like_C"/>
</dbReference>
<feature type="compositionally biased region" description="Polar residues" evidence="3">
    <location>
        <begin position="1"/>
        <end position="11"/>
    </location>
</feature>
<dbReference type="InterPro" id="IPR050426">
    <property type="entry name" value="Glycosyltransferase_28"/>
</dbReference>
<feature type="domain" description="Glycosyltransferase family 28 N-terminal" evidence="4">
    <location>
        <begin position="226"/>
        <end position="386"/>
    </location>
</feature>
<keyword evidence="7" id="KW-1185">Reference proteome</keyword>
<evidence type="ECO:0000259" key="4">
    <source>
        <dbReference type="Pfam" id="PF03033"/>
    </source>
</evidence>
<reference evidence="6 7" key="1">
    <citation type="submission" date="2015-05" db="EMBL/GenBank/DDBJ databases">
        <title>Distinctive expansion of gene families associated with plant cell wall degradation and secondary metabolism in the genomes of grapevine trunk pathogens.</title>
        <authorList>
            <person name="Lawrence D.P."/>
            <person name="Travadon R."/>
            <person name="Rolshausen P.E."/>
            <person name="Baumgartner K."/>
        </authorList>
    </citation>
    <scope>NUCLEOTIDE SEQUENCE [LARGE SCALE GENOMIC DNA]</scope>
    <source>
        <strain evidence="6">UCRPC4</strain>
    </source>
</reference>
<dbReference type="GO" id="GO:0006629">
    <property type="term" value="P:lipid metabolic process"/>
    <property type="evidence" value="ECO:0007669"/>
    <property type="project" value="UniProtKB-KW"/>
</dbReference>
<feature type="region of interest" description="Disordered" evidence="3">
    <location>
        <begin position="196"/>
        <end position="218"/>
    </location>
</feature>
<accession>A0A0G2GD46</accession>
<feature type="compositionally biased region" description="Basic and acidic residues" evidence="3">
    <location>
        <begin position="200"/>
        <end position="218"/>
    </location>
</feature>
<name>A0A0G2GD46_PHACM</name>
<evidence type="ECO:0000256" key="2">
    <source>
        <dbReference type="ARBA" id="ARBA00023098"/>
    </source>
</evidence>
<dbReference type="EMBL" id="LCWF01000083">
    <property type="protein sequence ID" value="KKY21588.1"/>
    <property type="molecule type" value="Genomic_DNA"/>
</dbReference>